<dbReference type="OrthoDB" id="148398at2157"/>
<keyword evidence="3" id="KW-1185">Reference proteome</keyword>
<name>K2R6W5_METFP</name>
<feature type="coiled-coil region" evidence="1">
    <location>
        <begin position="199"/>
        <end position="226"/>
    </location>
</feature>
<dbReference type="Proteomes" id="UP000007360">
    <property type="component" value="Unassembled WGS sequence"/>
</dbReference>
<evidence type="ECO:0000313" key="3">
    <source>
        <dbReference type="Proteomes" id="UP000007360"/>
    </source>
</evidence>
<dbReference type="RefSeq" id="WP_004029510.1">
    <property type="nucleotide sequence ID" value="NZ_AMPO01000001.1"/>
</dbReference>
<comment type="caution">
    <text evidence="2">The sequence shown here is derived from an EMBL/GenBank/DDBJ whole genome shotgun (WGS) entry which is preliminary data.</text>
</comment>
<organism evidence="2 3">
    <name type="scientific">Methanobacterium formicicum (strain DSM 3637 / PP1)</name>
    <dbReference type="NCBI Taxonomy" id="1204725"/>
    <lineage>
        <taxon>Archaea</taxon>
        <taxon>Methanobacteriati</taxon>
        <taxon>Methanobacteriota</taxon>
        <taxon>Methanomada group</taxon>
        <taxon>Methanobacteria</taxon>
        <taxon>Methanobacteriales</taxon>
        <taxon>Methanobacteriaceae</taxon>
        <taxon>Methanobacterium</taxon>
    </lineage>
</organism>
<dbReference type="InterPro" id="IPR027417">
    <property type="entry name" value="P-loop_NTPase"/>
</dbReference>
<dbReference type="PATRIC" id="fig|1204725.3.peg.319"/>
<gene>
    <name evidence="2" type="ORF">A994_01585</name>
</gene>
<dbReference type="EMBL" id="AMPO01000001">
    <property type="protein sequence ID" value="EKF86937.1"/>
    <property type="molecule type" value="Genomic_DNA"/>
</dbReference>
<proteinExistence type="predicted"/>
<accession>K2R6W5</accession>
<reference evidence="2 3" key="1">
    <citation type="journal article" date="2012" name="J. Bacteriol.">
        <title>Draft genome sequence of Methanobacterium formicicum DSM 3637, an archaebacterium isolated from the methane producer amoeba Pelomyxa palustris.</title>
        <authorList>
            <person name="Gutierrez G."/>
        </authorList>
    </citation>
    <scope>NUCLEOTIDE SEQUENCE [LARGE SCALE GENOMIC DNA]</scope>
    <source>
        <strain evidence="3">DSM 3637 / PP1</strain>
    </source>
</reference>
<protein>
    <submittedName>
        <fullName evidence="2">Plasmid-like protein</fullName>
    </submittedName>
</protein>
<dbReference type="Pfam" id="PF12532">
    <property type="entry name" value="DUF3732"/>
    <property type="match status" value="1"/>
</dbReference>
<evidence type="ECO:0000313" key="2">
    <source>
        <dbReference type="EMBL" id="EKF86937.1"/>
    </source>
</evidence>
<dbReference type="AlphaFoldDB" id="K2R6W5"/>
<keyword evidence="1" id="KW-0175">Coiled coil</keyword>
<sequence>MTFQILNLVLYNKKGHDRIISFKCGELNIITGASSTGKTALLNIIDYCLGSRSCNIPQGIIRETVQWVGLRLKVTEGEVFIARKLPEGVKNSSEDIYYEIQQKLDIKKHEELKKTINRSTLKKILSDHTGISENIHEPVEGQTRHKLVANIRHSLFFTFQHQNEISSEKFLFHNQGEQGKAQAIKDVLPYFLGAVDDDYVSKMKQLRKSRRELRTLKQNLSEYEAIEGEGTNQAKKLLIEAQDFGLWRESIPEKLSDSINALKKLQQSPVSMEEEIISKGETFEKLQDEQYNLKQELEFAKAKYETAKSFKSDQNAYTAGADIHLTRLRTIGLFEDLTNQKVCPICNSNITEKSPTVDRIKNSLKLLDSQIREVEEISPEMQKVMRELEDQIEDIKNKLKINRQMLDKIQKSNEKLAFIRDHNAKRSYLLGRVSLYLESLPHLEDTSNLKKQIELLEVIIYNLKLEISDAKIQENLNSISSLLTKYLNHWAHEFKVEHSENPLRLDYNKLTIVADTEKNGAIPMNHMGSGRNWVGYHLIAHFGLHTLFVRKKRPVPRFLFIDQPSQVYFPAERDVTGDIEEIEKDEDREAVKQMYISTIKLINDLSPNFQIIMTDHAYIREKWFEKCVIENWREGEALIPKSWTND</sequence>
<feature type="coiled-coil region" evidence="1">
    <location>
        <begin position="357"/>
        <end position="412"/>
    </location>
</feature>
<dbReference type="Gene3D" id="3.40.50.300">
    <property type="entry name" value="P-loop containing nucleotide triphosphate hydrolases"/>
    <property type="match status" value="1"/>
</dbReference>
<evidence type="ECO:0000256" key="1">
    <source>
        <dbReference type="SAM" id="Coils"/>
    </source>
</evidence>
<dbReference type="InterPro" id="IPR022205">
    <property type="entry name" value="DUF3732"/>
</dbReference>
<dbReference type="SUPFAM" id="SSF52540">
    <property type="entry name" value="P-loop containing nucleoside triphosphate hydrolases"/>
    <property type="match status" value="1"/>
</dbReference>